<evidence type="ECO:0000313" key="2">
    <source>
        <dbReference type="EMBL" id="OQD86481.1"/>
    </source>
</evidence>
<keyword evidence="3" id="KW-1185">Reference proteome</keyword>
<accession>A0A1V6QB74</accession>
<organism evidence="2 3">
    <name type="scientific">Penicillium solitum</name>
    <dbReference type="NCBI Taxonomy" id="60172"/>
    <lineage>
        <taxon>Eukaryota</taxon>
        <taxon>Fungi</taxon>
        <taxon>Dikarya</taxon>
        <taxon>Ascomycota</taxon>
        <taxon>Pezizomycotina</taxon>
        <taxon>Eurotiomycetes</taxon>
        <taxon>Eurotiomycetidae</taxon>
        <taxon>Eurotiales</taxon>
        <taxon>Aspergillaceae</taxon>
        <taxon>Penicillium</taxon>
    </lineage>
</organism>
<dbReference type="Proteomes" id="UP000191612">
    <property type="component" value="Unassembled WGS sequence"/>
</dbReference>
<evidence type="ECO:0000256" key="1">
    <source>
        <dbReference type="SAM" id="MobiDB-lite"/>
    </source>
</evidence>
<dbReference type="EMBL" id="MDYO01000086">
    <property type="protein sequence ID" value="OQD86481.1"/>
    <property type="molecule type" value="Genomic_DNA"/>
</dbReference>
<feature type="non-terminal residue" evidence="2">
    <location>
        <position position="52"/>
    </location>
</feature>
<protein>
    <submittedName>
        <fullName evidence="2">Uncharacterized protein</fullName>
    </submittedName>
</protein>
<reference evidence="3" key="1">
    <citation type="journal article" date="2017" name="Nat. Microbiol.">
        <title>Global analysis of biosynthetic gene clusters reveals vast potential of secondary metabolite production in Penicillium species.</title>
        <authorList>
            <person name="Nielsen J.C."/>
            <person name="Grijseels S."/>
            <person name="Prigent S."/>
            <person name="Ji B."/>
            <person name="Dainat J."/>
            <person name="Nielsen K.F."/>
            <person name="Frisvad J.C."/>
            <person name="Workman M."/>
            <person name="Nielsen J."/>
        </authorList>
    </citation>
    <scope>NUCLEOTIDE SEQUENCE [LARGE SCALE GENOMIC DNA]</scope>
    <source>
        <strain evidence="3">IBT 29525</strain>
    </source>
</reference>
<proteinExistence type="predicted"/>
<evidence type="ECO:0000313" key="3">
    <source>
        <dbReference type="Proteomes" id="UP000191612"/>
    </source>
</evidence>
<dbReference type="AlphaFoldDB" id="A0A1V6QB74"/>
<sequence length="52" mass="5962">MIRVSRQAVQATPDDHPDRAGRLYGLAVDLGHRFERTEELDDLEEAIQVSRQ</sequence>
<name>A0A1V6QB74_9EURO</name>
<comment type="caution">
    <text evidence="2">The sequence shown here is derived from an EMBL/GenBank/DDBJ whole genome shotgun (WGS) entry which is preliminary data.</text>
</comment>
<feature type="region of interest" description="Disordered" evidence="1">
    <location>
        <begin position="1"/>
        <end position="20"/>
    </location>
</feature>
<gene>
    <name evidence="2" type="ORF">PENSOL_c086G02756</name>
</gene>